<dbReference type="InterPro" id="IPR051244">
    <property type="entry name" value="TCAF"/>
</dbReference>
<dbReference type="Gene3D" id="1.10.390.30">
    <property type="entry name" value="Peptidase M60, enhancin-like domain 3"/>
    <property type="match status" value="1"/>
</dbReference>
<keyword evidence="3" id="KW-1185">Reference proteome</keyword>
<dbReference type="Gene3D" id="3.40.390.80">
    <property type="entry name" value="Peptidase M60, enhancin-like domain 2"/>
    <property type="match status" value="1"/>
</dbReference>
<dbReference type="Proteomes" id="UP001431209">
    <property type="component" value="Unassembled WGS sequence"/>
</dbReference>
<dbReference type="SMART" id="SM01276">
    <property type="entry name" value="M60-like"/>
    <property type="match status" value="1"/>
</dbReference>
<proteinExistence type="predicted"/>
<dbReference type="PROSITE" id="PS51723">
    <property type="entry name" value="PEPTIDASE_M60"/>
    <property type="match status" value="1"/>
</dbReference>
<dbReference type="GO" id="GO:0090314">
    <property type="term" value="P:positive regulation of protein targeting to membrane"/>
    <property type="evidence" value="ECO:0007669"/>
    <property type="project" value="TreeGrafter"/>
</dbReference>
<dbReference type="PANTHER" id="PTHR15730">
    <property type="entry name" value="EXPERIMENTAL AUTOIMMUNE PROSTATITIS ANTIGEN 2-RELATED"/>
    <property type="match status" value="1"/>
</dbReference>
<dbReference type="InterPro" id="IPR031161">
    <property type="entry name" value="Peptidase_M60_dom"/>
</dbReference>
<accession>A0AAW2Z0P7</accession>
<organism evidence="2 3">
    <name type="scientific">Acrasis kona</name>
    <dbReference type="NCBI Taxonomy" id="1008807"/>
    <lineage>
        <taxon>Eukaryota</taxon>
        <taxon>Discoba</taxon>
        <taxon>Heterolobosea</taxon>
        <taxon>Tetramitia</taxon>
        <taxon>Eutetramitia</taxon>
        <taxon>Acrasidae</taxon>
        <taxon>Acrasis</taxon>
    </lineage>
</organism>
<evidence type="ECO:0000259" key="1">
    <source>
        <dbReference type="PROSITE" id="PS51723"/>
    </source>
</evidence>
<name>A0AAW2Z0P7_9EUKA</name>
<dbReference type="InterPro" id="IPR035423">
    <property type="entry name" value="M60-like_N"/>
</dbReference>
<dbReference type="EMBL" id="JAOPGA020000870">
    <property type="protein sequence ID" value="KAL0482565.1"/>
    <property type="molecule type" value="Genomic_DNA"/>
</dbReference>
<dbReference type="InterPro" id="IPR042279">
    <property type="entry name" value="Pep_M60_3"/>
</dbReference>
<feature type="domain" description="Peptidase M60" evidence="1">
    <location>
        <begin position="164"/>
        <end position="470"/>
    </location>
</feature>
<dbReference type="GO" id="GO:0044325">
    <property type="term" value="F:transmembrane transporter binding"/>
    <property type="evidence" value="ECO:0007669"/>
    <property type="project" value="TreeGrafter"/>
</dbReference>
<gene>
    <name evidence="2" type="ORF">AKO1_014426</name>
</gene>
<comment type="caution">
    <text evidence="2">The sequence shown here is derived from an EMBL/GenBank/DDBJ whole genome shotgun (WGS) entry which is preliminary data.</text>
</comment>
<sequence length="541" mass="61718">MQLNKKVTVDNFGANIILKQAGIQFDAGYSENNGKDFFETKQVPKFIHHCGYALTSLFKCIQSEIHLSDPELNIIQKTIQGTISCLPRDDPILLPLIKANMNVLNSTNMNNKKLGTITTCITSSPMVITECRTGAHPSHVRFPGQTPPNAKRINKIVTVDTKIPDWHSTGSYAVAGETITIKCSPQVASSKLISVRIGCHSDQLHNCSGDLKRAPDICTTTLIERVETTLSNAFGGLIYIDVHHHHDQHPLGTIHFELKNIVQAAYFILDKTTLSEWQSTLKNDNIAPWSEFQSRNAIITVPYSYAKTIKDPTSVLRTWDKGIDLCAELCGKSDARHRPMRYVPDVQISCGYMHSGYPIMCHMDQCESDQLLNVKNLISNWGLWHETGHNHQNDAWTPEGTVEVTVNLFTIYVIWTFEGNNWSQMKNRLLYKQGMEHHRREFFKSPNFEHWKDEPFVGLWLYVELIEGFGFEPFKKVFRDYLRLSGVDLPKSNQQKRDEWAMRFSRQVGRNICPLFSIWHVPISQHVNKQLSDLPDWSPAV</sequence>
<dbReference type="AlphaFoldDB" id="A0AAW2Z0P7"/>
<dbReference type="GO" id="GO:0005886">
    <property type="term" value="C:plasma membrane"/>
    <property type="evidence" value="ECO:0007669"/>
    <property type="project" value="TreeGrafter"/>
</dbReference>
<reference evidence="2 3" key="1">
    <citation type="submission" date="2024-03" db="EMBL/GenBank/DDBJ databases">
        <title>The Acrasis kona genome and developmental transcriptomes reveal deep origins of eukaryotic multicellular pathways.</title>
        <authorList>
            <person name="Sheikh S."/>
            <person name="Fu C.-J."/>
            <person name="Brown M.W."/>
            <person name="Baldauf S.L."/>
        </authorList>
    </citation>
    <scope>NUCLEOTIDE SEQUENCE [LARGE SCALE GENOMIC DNA]</scope>
    <source>
        <strain evidence="2 3">ATCC MYA-3509</strain>
    </source>
</reference>
<dbReference type="PANTHER" id="PTHR15730:SF5">
    <property type="entry name" value="SI:CH211-210B2.2-RELATED"/>
    <property type="match status" value="1"/>
</dbReference>
<protein>
    <submittedName>
        <fullName evidence="2">Peptidase M60</fullName>
    </submittedName>
</protein>
<evidence type="ECO:0000313" key="3">
    <source>
        <dbReference type="Proteomes" id="UP001431209"/>
    </source>
</evidence>
<dbReference type="Pfam" id="PF13402">
    <property type="entry name" value="Peptidase_M60"/>
    <property type="match status" value="1"/>
</dbReference>
<dbReference type="Gene3D" id="2.60.120.1250">
    <property type="entry name" value="Peptidase M60, enhancin-like domain 1"/>
    <property type="match status" value="1"/>
</dbReference>
<dbReference type="Pfam" id="PF17291">
    <property type="entry name" value="M60-like_N"/>
    <property type="match status" value="1"/>
</dbReference>
<evidence type="ECO:0000313" key="2">
    <source>
        <dbReference type="EMBL" id="KAL0482565.1"/>
    </source>
</evidence>